<dbReference type="Gene3D" id="3.40.1010.10">
    <property type="entry name" value="Cobalt-precorrin-4 Transmethylase, Domain 1"/>
    <property type="match status" value="1"/>
</dbReference>
<dbReference type="GO" id="GO:0047429">
    <property type="term" value="F:nucleoside triphosphate diphosphatase activity"/>
    <property type="evidence" value="ECO:0007669"/>
    <property type="project" value="InterPro"/>
</dbReference>
<evidence type="ECO:0000259" key="2">
    <source>
        <dbReference type="Pfam" id="PF03819"/>
    </source>
</evidence>
<dbReference type="InterPro" id="IPR011551">
    <property type="entry name" value="NTP_PyrPHydrolase_MazG"/>
</dbReference>
<name>A0A1T4SF06_9FIRM</name>
<dbReference type="SUPFAM" id="SSF101386">
    <property type="entry name" value="all-alpha NTP pyrophosphatases"/>
    <property type="match status" value="2"/>
</dbReference>
<dbReference type="GO" id="GO:0046081">
    <property type="term" value="P:dUTP catabolic process"/>
    <property type="evidence" value="ECO:0007669"/>
    <property type="project" value="TreeGrafter"/>
</dbReference>
<dbReference type="InterPro" id="IPR000878">
    <property type="entry name" value="4pyrrol_Mease"/>
</dbReference>
<dbReference type="InterPro" id="IPR035013">
    <property type="entry name" value="YabN_N"/>
</dbReference>
<evidence type="ECO:0000313" key="4">
    <source>
        <dbReference type="Proteomes" id="UP000189933"/>
    </source>
</evidence>
<dbReference type="InterPro" id="IPR048011">
    <property type="entry name" value="NTP-PPase_MazG-like_C"/>
</dbReference>
<dbReference type="RefSeq" id="WP_078666603.1">
    <property type="nucleotide sequence ID" value="NZ_FUXM01000054.1"/>
</dbReference>
<proteinExistence type="predicted"/>
<dbReference type="FunFam" id="1.10.287.1080:FF:000003">
    <property type="entry name" value="Nucleoside triphosphate pyrophosphohydrolase"/>
    <property type="match status" value="1"/>
</dbReference>
<dbReference type="CDD" id="cd11723">
    <property type="entry name" value="YabN_N_like"/>
    <property type="match status" value="1"/>
</dbReference>
<dbReference type="GO" id="GO:0032259">
    <property type="term" value="P:methylation"/>
    <property type="evidence" value="ECO:0007669"/>
    <property type="project" value="UniProtKB-KW"/>
</dbReference>
<dbReference type="Pfam" id="PF00590">
    <property type="entry name" value="TP_methylase"/>
    <property type="match status" value="1"/>
</dbReference>
<dbReference type="PANTHER" id="PTHR30522">
    <property type="entry name" value="NUCLEOSIDE TRIPHOSPHATE PYROPHOSPHOHYDROLASE"/>
    <property type="match status" value="1"/>
</dbReference>
<keyword evidence="3" id="KW-0489">Methyltransferase</keyword>
<dbReference type="GO" id="GO:0046052">
    <property type="term" value="P:UTP catabolic process"/>
    <property type="evidence" value="ECO:0007669"/>
    <property type="project" value="TreeGrafter"/>
</dbReference>
<dbReference type="InterPro" id="IPR004518">
    <property type="entry name" value="MazG-like_dom"/>
</dbReference>
<dbReference type="GO" id="GO:0006950">
    <property type="term" value="P:response to stress"/>
    <property type="evidence" value="ECO:0007669"/>
    <property type="project" value="UniProtKB-ARBA"/>
</dbReference>
<dbReference type="CDD" id="cd11529">
    <property type="entry name" value="NTP-PPase_MazG_Cterm"/>
    <property type="match status" value="1"/>
</dbReference>
<dbReference type="InterPro" id="IPR014777">
    <property type="entry name" value="4pyrrole_Mease_sub1"/>
</dbReference>
<feature type="domain" description="NTP pyrophosphohydrolase MazG-like" evidence="2">
    <location>
        <begin position="404"/>
        <end position="456"/>
    </location>
</feature>
<dbReference type="NCBIfam" id="NF007113">
    <property type="entry name" value="PRK09562.1"/>
    <property type="match status" value="1"/>
</dbReference>
<dbReference type="Proteomes" id="UP000189933">
    <property type="component" value="Unassembled WGS sequence"/>
</dbReference>
<dbReference type="GO" id="GO:0046076">
    <property type="term" value="P:dTTP catabolic process"/>
    <property type="evidence" value="ECO:0007669"/>
    <property type="project" value="TreeGrafter"/>
</dbReference>
<gene>
    <name evidence="3" type="ORF">SAMN02745885_02645</name>
</gene>
<dbReference type="InterPro" id="IPR035996">
    <property type="entry name" value="4pyrrol_Methylase_sf"/>
</dbReference>
<dbReference type="EMBL" id="FUXM01000054">
    <property type="protein sequence ID" value="SKA26772.1"/>
    <property type="molecule type" value="Genomic_DNA"/>
</dbReference>
<dbReference type="NCBIfam" id="TIGR00444">
    <property type="entry name" value="mazG"/>
    <property type="match status" value="1"/>
</dbReference>
<organism evidence="3 4">
    <name type="scientific">Carboxydocella sporoproducens DSM 16521</name>
    <dbReference type="NCBI Taxonomy" id="1121270"/>
    <lineage>
        <taxon>Bacteria</taxon>
        <taxon>Bacillati</taxon>
        <taxon>Bacillota</taxon>
        <taxon>Clostridia</taxon>
        <taxon>Eubacteriales</taxon>
        <taxon>Clostridiales Family XVI. Incertae Sedis</taxon>
        <taxon>Carboxydocella</taxon>
    </lineage>
</organism>
<feature type="domain" description="NTP pyrophosphohydrolase MazG-like" evidence="2">
    <location>
        <begin position="259"/>
        <end position="332"/>
    </location>
</feature>
<feature type="domain" description="Tetrapyrrole methylase" evidence="1">
    <location>
        <begin position="4"/>
        <end position="208"/>
    </location>
</feature>
<evidence type="ECO:0000313" key="3">
    <source>
        <dbReference type="EMBL" id="SKA26772.1"/>
    </source>
</evidence>
<keyword evidence="3" id="KW-0808">Transferase</keyword>
<keyword evidence="4" id="KW-1185">Reference proteome</keyword>
<protein>
    <submittedName>
        <fullName evidence="3">Tetrapyrrole methylase family protein / MazG family protein</fullName>
    </submittedName>
</protein>
<reference evidence="4" key="1">
    <citation type="submission" date="2017-02" db="EMBL/GenBank/DDBJ databases">
        <authorList>
            <person name="Varghese N."/>
            <person name="Submissions S."/>
        </authorList>
    </citation>
    <scope>NUCLEOTIDE SEQUENCE [LARGE SCALE GENOMIC DNA]</scope>
    <source>
        <strain evidence="4">DSM 16521</strain>
    </source>
</reference>
<dbReference type="SUPFAM" id="SSF53790">
    <property type="entry name" value="Tetrapyrrole methylase"/>
    <property type="match status" value="1"/>
</dbReference>
<dbReference type="InterPro" id="IPR024180">
    <property type="entry name" value="Tetrapyrrole_Mease/MazG_pred"/>
</dbReference>
<dbReference type="GO" id="GO:0046047">
    <property type="term" value="P:TTP catabolic process"/>
    <property type="evidence" value="ECO:0007669"/>
    <property type="project" value="TreeGrafter"/>
</dbReference>
<dbReference type="GO" id="GO:0046061">
    <property type="term" value="P:dATP catabolic process"/>
    <property type="evidence" value="ECO:0007669"/>
    <property type="project" value="TreeGrafter"/>
</dbReference>
<evidence type="ECO:0000259" key="1">
    <source>
        <dbReference type="Pfam" id="PF00590"/>
    </source>
</evidence>
<sequence>MAEIYIVGLGPGDEQTFPLGNWQLLKGFTGPIIFRTYRHPIVDWLKQQGITGASCDHFYEEAEDFAAVYEKIVQELVGQATQKGQLAYCVPGHPLVAETSVQWLLKRCESEGITVRILPAMSFLDAIYAALKIDPAQGGLQIIDALALAQTRINPRNGLLLLQVYNQLVASETKLTLMEFYPDEYPVTVIRGAGLADEKKVVIPLYELDRLPWIDHLTSIYLAPNPEGKPEFGHYALEPLATVMEKLRSEQGCPWDREQTHQSLKPFLIEEAYEVLEAIDNQDMEALCEELGDVLLQVVFHTQIAREHEYFDLNDVIMVITEKMIRRHPHVFADTQVADSREVIRNWEQIKAQEKKEQGKEEKSLLAGVPRSLPALLQAYKLQAKAAKVGFDWDNWRGAWDKVQEELRELGQVLDDRQKRQEELGDLLFALVNLARFFDIDPEEALKGTCSKFRRRFAFIEQTVRERGQKLEELALAELDKIWELAKNHENISKKNG</sequence>
<dbReference type="AlphaFoldDB" id="A0A1T4SF06"/>
<dbReference type="OrthoDB" id="9808939at2"/>
<dbReference type="PIRSF" id="PIRSF002845">
    <property type="entry name" value="Ttrprl_mtas_MazG"/>
    <property type="match status" value="1"/>
</dbReference>
<dbReference type="PANTHER" id="PTHR30522:SF0">
    <property type="entry name" value="NUCLEOSIDE TRIPHOSPHATE PYROPHOSPHOHYDROLASE"/>
    <property type="match status" value="1"/>
</dbReference>
<dbReference type="FunFam" id="1.10.287.1080:FF:000001">
    <property type="entry name" value="Nucleoside triphosphate pyrophosphohydrolase"/>
    <property type="match status" value="1"/>
</dbReference>
<dbReference type="Pfam" id="PF03819">
    <property type="entry name" value="MazG"/>
    <property type="match status" value="2"/>
</dbReference>
<dbReference type="Gene3D" id="1.10.287.1080">
    <property type="entry name" value="MazG-like"/>
    <property type="match status" value="2"/>
</dbReference>
<accession>A0A1T4SF06</accession>
<dbReference type="CDD" id="cd11528">
    <property type="entry name" value="NTP-PPase_MazG_Nterm"/>
    <property type="match status" value="1"/>
</dbReference>
<dbReference type="InterPro" id="IPR048015">
    <property type="entry name" value="NTP-PPase_MazG-like_N"/>
</dbReference>
<dbReference type="GO" id="GO:0008168">
    <property type="term" value="F:methyltransferase activity"/>
    <property type="evidence" value="ECO:0007669"/>
    <property type="project" value="UniProtKB-KW"/>
</dbReference>
<dbReference type="GO" id="GO:0006203">
    <property type="term" value="P:dGTP catabolic process"/>
    <property type="evidence" value="ECO:0007669"/>
    <property type="project" value="TreeGrafter"/>
</dbReference>